<organism evidence="1 2">
    <name type="scientific">Spirodela intermedia</name>
    <name type="common">Intermediate duckweed</name>
    <dbReference type="NCBI Taxonomy" id="51605"/>
    <lineage>
        <taxon>Eukaryota</taxon>
        <taxon>Viridiplantae</taxon>
        <taxon>Streptophyta</taxon>
        <taxon>Embryophyta</taxon>
        <taxon>Tracheophyta</taxon>
        <taxon>Spermatophyta</taxon>
        <taxon>Magnoliopsida</taxon>
        <taxon>Liliopsida</taxon>
        <taxon>Araceae</taxon>
        <taxon>Lemnoideae</taxon>
        <taxon>Spirodela</taxon>
    </lineage>
</organism>
<reference evidence="1" key="1">
    <citation type="submission" date="2020-02" db="EMBL/GenBank/DDBJ databases">
        <authorList>
            <person name="Scholz U."/>
            <person name="Mascher M."/>
            <person name="Fiebig A."/>
        </authorList>
    </citation>
    <scope>NUCLEOTIDE SEQUENCE</scope>
</reference>
<name>A0A7I8L013_SPIIN</name>
<dbReference type="OrthoDB" id="1591000at2759"/>
<evidence type="ECO:0000313" key="1">
    <source>
        <dbReference type="EMBL" id="CAA7403393.1"/>
    </source>
</evidence>
<dbReference type="EMBL" id="LR746273">
    <property type="protein sequence ID" value="CAA7403393.1"/>
    <property type="molecule type" value="Genomic_DNA"/>
</dbReference>
<keyword evidence="2" id="KW-1185">Reference proteome</keyword>
<dbReference type="AlphaFoldDB" id="A0A7I8L013"/>
<accession>A0A7I8L013</accession>
<evidence type="ECO:0000313" key="2">
    <source>
        <dbReference type="Proteomes" id="UP000663760"/>
    </source>
</evidence>
<sequence length="57" mass="6728">MAEFESQIKHRTKELKNLFSKGIRVVGQSWKKGWYKILRISLVDSFTSIPSVFRLSR</sequence>
<proteinExistence type="predicted"/>
<dbReference type="Proteomes" id="UP000663760">
    <property type="component" value="Chromosome 10"/>
</dbReference>
<protein>
    <submittedName>
        <fullName evidence="1">Uncharacterized protein</fullName>
    </submittedName>
</protein>
<gene>
    <name evidence="1" type="ORF">SI8410_10014071</name>
</gene>